<dbReference type="Pfam" id="PF00581">
    <property type="entry name" value="Rhodanese"/>
    <property type="match status" value="1"/>
</dbReference>
<reference evidence="2 5" key="2">
    <citation type="journal article" date="2018" name="Int. J. Syst. Evol. Microbiol.">
        <title>Pseudooceanicola lipolyticus sp. nov., a marine alphaproteobacterium, reclassification of Oceanicola flagellatus as Pseudooceanicola flagellatus comb. nov. and emended description of the genus Pseudooceanicola.</title>
        <authorList>
            <person name="Huang M.-M."/>
            <person name="Guo L.-L."/>
            <person name="Wu Y.-H."/>
            <person name="Lai Q.-L."/>
            <person name="Shao Z.-Z."/>
            <person name="Wang C.-S."/>
            <person name="Wu M."/>
            <person name="Xu X.-W."/>
        </authorList>
    </citation>
    <scope>NUCLEOTIDE SEQUENCE [LARGE SCALE GENOMIC DNA]</scope>
    <source>
        <strain evidence="2 5">Ar-45</strain>
    </source>
</reference>
<dbReference type="OrthoDB" id="9807812at2"/>
<reference evidence="3 4" key="1">
    <citation type="submission" date="2017-09" db="EMBL/GenBank/DDBJ databases">
        <authorList>
            <person name="Ehlers B."/>
            <person name="Leendertz F.H."/>
        </authorList>
    </citation>
    <scope>NUCLEOTIDE SEQUENCE [LARGE SCALE GENOMIC DNA]</scope>
    <source>
        <strain evidence="3 4">CGMCC 1.12662</strain>
    </source>
</reference>
<dbReference type="AlphaFoldDB" id="A0A285HLG5"/>
<name>A0A285HLG5_9RHOB</name>
<dbReference type="GO" id="GO:0004792">
    <property type="term" value="F:thiosulfate-cyanide sulfurtransferase activity"/>
    <property type="evidence" value="ECO:0007669"/>
    <property type="project" value="TreeGrafter"/>
</dbReference>
<accession>A0A285HLG5</accession>
<dbReference type="RefSeq" id="WP_097143860.1">
    <property type="nucleotide sequence ID" value="NZ_OBEA01000001.1"/>
</dbReference>
<dbReference type="PANTHER" id="PTHR44086">
    <property type="entry name" value="THIOSULFATE SULFURTRANSFERASE RDL2, MITOCHONDRIAL-RELATED"/>
    <property type="match status" value="1"/>
</dbReference>
<evidence type="ECO:0000313" key="3">
    <source>
        <dbReference type="EMBL" id="SNY35531.1"/>
    </source>
</evidence>
<dbReference type="EMBL" id="PGTD01000017">
    <property type="protein sequence ID" value="PJE27980.1"/>
    <property type="molecule type" value="Genomic_DNA"/>
</dbReference>
<evidence type="ECO:0000313" key="4">
    <source>
        <dbReference type="Proteomes" id="UP000231655"/>
    </source>
</evidence>
<protein>
    <submittedName>
        <fullName evidence="2">Rhodanese-like domain-containing protein</fullName>
    </submittedName>
    <submittedName>
        <fullName evidence="3">Rhodanese-related sulfurtransferase</fullName>
    </submittedName>
</protein>
<keyword evidence="3" id="KW-0808">Transferase</keyword>
<dbReference type="EMBL" id="OBEA01000001">
    <property type="protein sequence ID" value="SNY35531.1"/>
    <property type="molecule type" value="Genomic_DNA"/>
</dbReference>
<dbReference type="PANTHER" id="PTHR44086:SF10">
    <property type="entry name" value="THIOSULFATE SULFURTRANSFERASE_RHODANESE-LIKE DOMAIN-CONTAINING PROTEIN 3"/>
    <property type="match status" value="1"/>
</dbReference>
<dbReference type="PROSITE" id="PS50206">
    <property type="entry name" value="RHODANESE_3"/>
    <property type="match status" value="1"/>
</dbReference>
<dbReference type="Proteomes" id="UP000231702">
    <property type="component" value="Unassembled WGS sequence"/>
</dbReference>
<evidence type="ECO:0000259" key="1">
    <source>
        <dbReference type="PROSITE" id="PS50206"/>
    </source>
</evidence>
<evidence type="ECO:0000313" key="2">
    <source>
        <dbReference type="EMBL" id="PJE27980.1"/>
    </source>
</evidence>
<proteinExistence type="predicted"/>
<dbReference type="InterPro" id="IPR001763">
    <property type="entry name" value="Rhodanese-like_dom"/>
</dbReference>
<dbReference type="Gene3D" id="3.40.250.10">
    <property type="entry name" value="Rhodanese-like domain"/>
    <property type="match status" value="1"/>
</dbReference>
<dbReference type="SMART" id="SM00450">
    <property type="entry name" value="RHOD"/>
    <property type="match status" value="1"/>
</dbReference>
<evidence type="ECO:0000313" key="5">
    <source>
        <dbReference type="Proteomes" id="UP000231702"/>
    </source>
</evidence>
<gene>
    <name evidence="2" type="ORF">CVM39_15605</name>
    <name evidence="3" type="ORF">SAMN06297129_0034</name>
</gene>
<feature type="domain" description="Rhodanese" evidence="1">
    <location>
        <begin position="24"/>
        <end position="112"/>
    </location>
</feature>
<sequence length="137" mass="14935">MKTEKLGTFELETWAPDELALARDARRVVVIDVRSAAEYATERLGGSLLMPMAEFDAAALPDQEVKKIVLICANGLRSARVARGLISSGLQRIGHLDGGIAGWKAAGLPWRGLDPETGSMAWQEQSLRPQPARGLRW</sequence>
<keyword evidence="5" id="KW-1185">Reference proteome</keyword>
<dbReference type="InterPro" id="IPR036873">
    <property type="entry name" value="Rhodanese-like_dom_sf"/>
</dbReference>
<dbReference type="CDD" id="cd00158">
    <property type="entry name" value="RHOD"/>
    <property type="match status" value="1"/>
</dbReference>
<dbReference type="SUPFAM" id="SSF52821">
    <property type="entry name" value="Rhodanese/Cell cycle control phosphatase"/>
    <property type="match status" value="1"/>
</dbReference>
<dbReference type="Proteomes" id="UP000231655">
    <property type="component" value="Unassembled WGS sequence"/>
</dbReference>
<organism evidence="3 4">
    <name type="scientific">Pseudooceanicola antarcticus</name>
    <dbReference type="NCBI Taxonomy" id="1247613"/>
    <lineage>
        <taxon>Bacteria</taxon>
        <taxon>Pseudomonadati</taxon>
        <taxon>Pseudomonadota</taxon>
        <taxon>Alphaproteobacteria</taxon>
        <taxon>Rhodobacterales</taxon>
        <taxon>Paracoccaceae</taxon>
        <taxon>Pseudooceanicola</taxon>
    </lineage>
</organism>